<feature type="region of interest" description="Disordered" evidence="1">
    <location>
        <begin position="696"/>
        <end position="715"/>
    </location>
</feature>
<accession>A0A1Y2B4C3</accession>
<feature type="compositionally biased region" description="Low complexity" evidence="1">
    <location>
        <begin position="626"/>
        <end position="671"/>
    </location>
</feature>
<proteinExistence type="predicted"/>
<dbReference type="OrthoDB" id="5568880at2759"/>
<evidence type="ECO:0000313" key="3">
    <source>
        <dbReference type="Proteomes" id="UP000193920"/>
    </source>
</evidence>
<evidence type="ECO:0000313" key="2">
    <source>
        <dbReference type="EMBL" id="ORY29576.1"/>
    </source>
</evidence>
<evidence type="ECO:0000256" key="1">
    <source>
        <dbReference type="SAM" id="MobiDB-lite"/>
    </source>
</evidence>
<comment type="caution">
    <text evidence="2">The sequence shown here is derived from an EMBL/GenBank/DDBJ whole genome shotgun (WGS) entry which is preliminary data.</text>
</comment>
<feature type="region of interest" description="Disordered" evidence="1">
    <location>
        <begin position="624"/>
        <end position="675"/>
    </location>
</feature>
<name>A0A1Y2B4C3_9FUNG</name>
<keyword evidence="3" id="KW-1185">Reference proteome</keyword>
<sequence length="715" mass="80045">MYYIFIIILKACSSSRLSAAIYSLFKCCASLGVTPLRWNESIIFPIPKKSSSRHIQDYRPIALTNIFRRLFESILLKFIRSKLSMFFDLCPNQAGFRFGYSTIIHAIVSNEIACSGNSLLPGVDSYTYLGFPHTFKGINWKEHLKAASLKAHKLLQSLSDYQYLWNPGVKLTIFRTFIRPSMEHSACLAMYWMRNRYHSLWESFNNSYSTEKDQYFYTRLSHISNSINAKNTTIINIRKQFSFANTSPYSTHFSFSDTSCKRPLTSNDISTSSLKSNDQKLNHICHLLDDFNKSLSINKKQKTSSSSSFPDDITSFDVSTINLLRKDVFRIKKNITDFQNNLYDINEKFNQLKNIIISQNEQIISLKQYCLLLKNTSASSFDCNTLSSKNDPINLLFNSLGLNNTKRTTPLTFAEVAKAGLTNSSIRSKSSKNSAIQAKFNKIATKASKNGSASKFKAISDSIKDSKLLNSDQSRKDFIDACLVLNARPSKPAKASDLVPIYVEGIRRCEMSRIRLCFSKMGIQVWQLKNISFIGNNICEIILHKKYSSSFIEIVKQAGIFKILKDFNPSCCIDPQATPELKASIKSKFIKRCQSIISHNTSPLIVKEFFTTMLHSVDPNINTLNSSSSGPASGPSHDSGPGSTSDSGFFSDSINYPSSNSNSMPTSSTTSKLQDGKIISESTGCSIVDPTTSYQVTTAASNSPPSSMNIDESSY</sequence>
<protein>
    <recommendedName>
        <fullName evidence="4">Reverse transcriptase domain-containing protein</fullName>
    </recommendedName>
</protein>
<dbReference type="Proteomes" id="UP000193920">
    <property type="component" value="Unassembled WGS sequence"/>
</dbReference>
<reference evidence="2 3" key="1">
    <citation type="submission" date="2016-08" db="EMBL/GenBank/DDBJ databases">
        <title>A Parts List for Fungal Cellulosomes Revealed by Comparative Genomics.</title>
        <authorList>
            <consortium name="DOE Joint Genome Institute"/>
            <person name="Haitjema C.H."/>
            <person name="Gilmore S.P."/>
            <person name="Henske J.K."/>
            <person name="Solomon K.V."/>
            <person name="De Groot R."/>
            <person name="Kuo A."/>
            <person name="Mondo S.J."/>
            <person name="Salamov A.A."/>
            <person name="Labutti K."/>
            <person name="Zhao Z."/>
            <person name="Chiniquy J."/>
            <person name="Barry K."/>
            <person name="Brewer H.M."/>
            <person name="Purvine S.O."/>
            <person name="Wright A.T."/>
            <person name="Boxma B."/>
            <person name="Van Alen T."/>
            <person name="Hackstein J.H."/>
            <person name="Baker S.E."/>
            <person name="Grigoriev I.V."/>
            <person name="O'Malley M.A."/>
        </authorList>
    </citation>
    <scope>NUCLEOTIDE SEQUENCE [LARGE SCALE GENOMIC DNA]</scope>
    <source>
        <strain evidence="2 3">G1</strain>
    </source>
</reference>
<evidence type="ECO:0008006" key="4">
    <source>
        <dbReference type="Google" id="ProtNLM"/>
    </source>
</evidence>
<organism evidence="2 3">
    <name type="scientific">Neocallimastix californiae</name>
    <dbReference type="NCBI Taxonomy" id="1754190"/>
    <lineage>
        <taxon>Eukaryota</taxon>
        <taxon>Fungi</taxon>
        <taxon>Fungi incertae sedis</taxon>
        <taxon>Chytridiomycota</taxon>
        <taxon>Chytridiomycota incertae sedis</taxon>
        <taxon>Neocallimastigomycetes</taxon>
        <taxon>Neocallimastigales</taxon>
        <taxon>Neocallimastigaceae</taxon>
        <taxon>Neocallimastix</taxon>
    </lineage>
</organism>
<gene>
    <name evidence="2" type="ORF">LY90DRAFT_512821</name>
</gene>
<dbReference type="EMBL" id="MCOG01000179">
    <property type="protein sequence ID" value="ORY29576.1"/>
    <property type="molecule type" value="Genomic_DNA"/>
</dbReference>
<dbReference type="AlphaFoldDB" id="A0A1Y2B4C3"/>